<dbReference type="PRINTS" id="PR00149">
    <property type="entry name" value="FUMRATELYASE"/>
</dbReference>
<dbReference type="GO" id="GO:0005829">
    <property type="term" value="C:cytosol"/>
    <property type="evidence" value="ECO:0007669"/>
    <property type="project" value="TreeGrafter"/>
</dbReference>
<reference evidence="5 6" key="1">
    <citation type="submission" date="2017-10" db="EMBL/GenBank/DDBJ databases">
        <title>Draft genome sequences of strains TRE 1, TRE 9, TRE H and TRI 7, isolated from tamarins, belonging to four potential novel Bifidobacterium species.</title>
        <authorList>
            <person name="Mattarelli P."/>
            <person name="Modesto M."/>
            <person name="Puglisi E."/>
            <person name="Morelli L."/>
            <person name="Spezio C."/>
            <person name="Bonetti A."/>
            <person name="Sandri C."/>
        </authorList>
    </citation>
    <scope>NUCLEOTIDE SEQUENCE [LARGE SCALE GENOMIC DNA]</scope>
    <source>
        <strain evidence="6">TRE1</strain>
    </source>
</reference>
<evidence type="ECO:0000313" key="6">
    <source>
        <dbReference type="Proteomes" id="UP000229095"/>
    </source>
</evidence>
<dbReference type="Gene3D" id="1.10.275.10">
    <property type="entry name" value="Fumarase/aspartase (N-terminal domain)"/>
    <property type="match status" value="1"/>
</dbReference>
<dbReference type="EMBL" id="PEBI01000002">
    <property type="protein sequence ID" value="PJM73213.1"/>
    <property type="molecule type" value="Genomic_DNA"/>
</dbReference>
<accession>A0A2M9H8T4</accession>
<dbReference type="FunFam" id="1.10.275.10:FF:000001">
    <property type="entry name" value="Fumarate hydratase, mitochondrial"/>
    <property type="match status" value="1"/>
</dbReference>
<dbReference type="GO" id="GO:0006531">
    <property type="term" value="P:aspartate metabolic process"/>
    <property type="evidence" value="ECO:0007669"/>
    <property type="project" value="TreeGrafter"/>
</dbReference>
<dbReference type="InterPro" id="IPR000362">
    <property type="entry name" value="Fumarate_lyase_fam"/>
</dbReference>
<dbReference type="Gene3D" id="1.10.40.30">
    <property type="entry name" value="Fumarase/aspartase (C-terminal domain)"/>
    <property type="match status" value="1"/>
</dbReference>
<dbReference type="InterPro" id="IPR022761">
    <property type="entry name" value="Fumarate_lyase_N"/>
</dbReference>
<dbReference type="InterPro" id="IPR008948">
    <property type="entry name" value="L-Aspartase-like"/>
</dbReference>
<proteinExistence type="predicted"/>
<dbReference type="InterPro" id="IPR020557">
    <property type="entry name" value="Fumarate_lyase_CS"/>
</dbReference>
<gene>
    <name evidence="5" type="primary">aspA</name>
    <name evidence="5" type="ORF">CS006_03915</name>
</gene>
<comment type="caution">
    <text evidence="5">The sequence shown here is derived from an EMBL/GenBank/DDBJ whole genome shotgun (WGS) entry which is preliminary data.</text>
</comment>
<dbReference type="InterPro" id="IPR051546">
    <property type="entry name" value="Aspartate_Ammonia-Lyase"/>
</dbReference>
<dbReference type="GO" id="GO:0008797">
    <property type="term" value="F:aspartate ammonia-lyase activity"/>
    <property type="evidence" value="ECO:0007669"/>
    <property type="project" value="UniProtKB-EC"/>
</dbReference>
<feature type="domain" description="Fumarate lyase N-terminal" evidence="3">
    <location>
        <begin position="26"/>
        <end position="357"/>
    </location>
</feature>
<dbReference type="CDD" id="cd01357">
    <property type="entry name" value="Aspartase"/>
    <property type="match status" value="1"/>
</dbReference>
<dbReference type="Pfam" id="PF00206">
    <property type="entry name" value="Lyase_1"/>
    <property type="match status" value="1"/>
</dbReference>
<name>A0A2M9H8T4_9BIFI</name>
<dbReference type="Pfam" id="PF10415">
    <property type="entry name" value="FumaraseC_C"/>
    <property type="match status" value="1"/>
</dbReference>
<dbReference type="Gene3D" id="1.20.200.10">
    <property type="entry name" value="Fumarase/aspartase (Central domain)"/>
    <property type="match status" value="1"/>
</dbReference>
<dbReference type="OrthoDB" id="9802809at2"/>
<dbReference type="PANTHER" id="PTHR42696">
    <property type="entry name" value="ASPARTATE AMMONIA-LYASE"/>
    <property type="match status" value="1"/>
</dbReference>
<evidence type="ECO:0000259" key="4">
    <source>
        <dbReference type="Pfam" id="PF10415"/>
    </source>
</evidence>
<keyword evidence="6" id="KW-1185">Reference proteome</keyword>
<sequence>MARHATQVTRKTHRDTATRLEHDCIGSLEVPAKAYWGIHTARALENFQVSNIPDSTHPQLIKAYATIKRACATANEELGLIPGVQAGAIRQACMEIEGGRWMDQFPVDVFQGGAGTSTNMNMNEVIANRALELAGHKKGDYEFIHPNDDVNKSQSTNDTYPAACKLALIDALGPLAQSTDRLGRAFHRLADRHANDVTVGRTQLQDAVPMTYGQQFHAFASFLKSDIAAFERLVPRLAVLNLGATAIGTGICANVEFRASVTRHLAKMTGLPITAAPDPVAAVTDMSVYVAVSSAVKNLAIHLKKAADDLRLLNSGPNSGFNDINVPARQAGSSIMPGKVNPVIPECVNQCVFSVFGMDTTVQWAASEGQLQLNAFDPVIIHSLLSGMELITRVMDVFREECVNGITVNVEVGRRYAETTPSIAASLNEAIGYEDAVEIAKEAEASGRTVREVAGEKTNLPAKTLDELLAPITLSRRLGQTCRERVDRSGRERGNTRGDRARR</sequence>
<dbReference type="EC" id="4.3.1.1" evidence="5"/>
<dbReference type="NCBIfam" id="NF008909">
    <property type="entry name" value="PRK12273.1"/>
    <property type="match status" value="1"/>
</dbReference>
<dbReference type="PANTHER" id="PTHR42696:SF2">
    <property type="entry name" value="ASPARTATE AMMONIA-LYASE"/>
    <property type="match status" value="1"/>
</dbReference>
<evidence type="ECO:0000256" key="2">
    <source>
        <dbReference type="SAM" id="MobiDB-lite"/>
    </source>
</evidence>
<dbReference type="RefSeq" id="WP_100510505.1">
    <property type="nucleotide sequence ID" value="NZ_PEBI01000002.1"/>
</dbReference>
<dbReference type="FunFam" id="1.20.200.10:FF:000001">
    <property type="entry name" value="Fumarate hydratase, mitochondrial"/>
    <property type="match status" value="1"/>
</dbReference>
<dbReference type="GO" id="GO:0006099">
    <property type="term" value="P:tricarboxylic acid cycle"/>
    <property type="evidence" value="ECO:0007669"/>
    <property type="project" value="InterPro"/>
</dbReference>
<evidence type="ECO:0000256" key="1">
    <source>
        <dbReference type="ARBA" id="ARBA00023239"/>
    </source>
</evidence>
<evidence type="ECO:0000313" key="5">
    <source>
        <dbReference type="EMBL" id="PJM73213.1"/>
    </source>
</evidence>
<dbReference type="SUPFAM" id="SSF48557">
    <property type="entry name" value="L-aspartase-like"/>
    <property type="match status" value="1"/>
</dbReference>
<keyword evidence="1 5" id="KW-0456">Lyase</keyword>
<feature type="domain" description="Fumarase C C-terminal" evidence="4">
    <location>
        <begin position="423"/>
        <end position="474"/>
    </location>
</feature>
<dbReference type="Proteomes" id="UP000229095">
    <property type="component" value="Unassembled WGS sequence"/>
</dbReference>
<protein>
    <submittedName>
        <fullName evidence="5">Aspartate ammonia-lyase</fullName>
        <ecNumber evidence="5">4.3.1.1</ecNumber>
    </submittedName>
</protein>
<feature type="compositionally biased region" description="Basic and acidic residues" evidence="2">
    <location>
        <begin position="482"/>
        <end position="503"/>
    </location>
</feature>
<organism evidence="5 6">
    <name type="scientific">Bifidobacterium primatium</name>
    <dbReference type="NCBI Taxonomy" id="2045438"/>
    <lineage>
        <taxon>Bacteria</taxon>
        <taxon>Bacillati</taxon>
        <taxon>Actinomycetota</taxon>
        <taxon>Actinomycetes</taxon>
        <taxon>Bifidobacteriales</taxon>
        <taxon>Bifidobacteriaceae</taxon>
        <taxon>Bifidobacterium</taxon>
    </lineage>
</organism>
<feature type="region of interest" description="Disordered" evidence="2">
    <location>
        <begin position="481"/>
        <end position="503"/>
    </location>
</feature>
<dbReference type="AlphaFoldDB" id="A0A2M9H8T4"/>
<dbReference type="InterPro" id="IPR024083">
    <property type="entry name" value="Fumarase/histidase_N"/>
</dbReference>
<dbReference type="InterPro" id="IPR018951">
    <property type="entry name" value="Fumarase_C_C"/>
</dbReference>
<dbReference type="PROSITE" id="PS00163">
    <property type="entry name" value="FUMARATE_LYASES"/>
    <property type="match status" value="1"/>
</dbReference>
<evidence type="ECO:0000259" key="3">
    <source>
        <dbReference type="Pfam" id="PF00206"/>
    </source>
</evidence>